<evidence type="ECO:0000256" key="1">
    <source>
        <dbReference type="SAM" id="MobiDB-lite"/>
    </source>
</evidence>
<dbReference type="AlphaFoldDB" id="A0AAV4M7F5"/>
<organism evidence="2 3">
    <name type="scientific">Caerostris extrusa</name>
    <name type="common">Bark spider</name>
    <name type="synonym">Caerostris bankana</name>
    <dbReference type="NCBI Taxonomy" id="172846"/>
    <lineage>
        <taxon>Eukaryota</taxon>
        <taxon>Metazoa</taxon>
        <taxon>Ecdysozoa</taxon>
        <taxon>Arthropoda</taxon>
        <taxon>Chelicerata</taxon>
        <taxon>Arachnida</taxon>
        <taxon>Araneae</taxon>
        <taxon>Araneomorphae</taxon>
        <taxon>Entelegynae</taxon>
        <taxon>Araneoidea</taxon>
        <taxon>Araneidae</taxon>
        <taxon>Caerostris</taxon>
    </lineage>
</organism>
<protein>
    <submittedName>
        <fullName evidence="2">E3 ubiquitin-protein ligase SHPRH</fullName>
    </submittedName>
</protein>
<accession>A0AAV4M7F5</accession>
<proteinExistence type="predicted"/>
<evidence type="ECO:0000313" key="3">
    <source>
        <dbReference type="Proteomes" id="UP001054945"/>
    </source>
</evidence>
<sequence length="203" mass="23053">MNQPTQQIQKDDELIFHPGDENHTGELFPGNPMIKHPLIVKEALQSRHAKMWKKAMEEQLESLCQNLKWEGKLEDCCKEIIQIKNDMRCLTYTTSTYITASSGWWSKIIGDVAMEGEVSLIESVKDHLMCAPGRQFLPESSSIINNFTEASGLTFCLVDLFNQLHEARRVLIAVINNMFLIPEVDMAESAKDCHLRPTAQSSM</sequence>
<keyword evidence="3" id="KW-1185">Reference proteome</keyword>
<name>A0AAV4M7F5_CAEEX</name>
<dbReference type="Proteomes" id="UP001054945">
    <property type="component" value="Unassembled WGS sequence"/>
</dbReference>
<reference evidence="2 3" key="1">
    <citation type="submission" date="2021-06" db="EMBL/GenBank/DDBJ databases">
        <title>Caerostris extrusa draft genome.</title>
        <authorList>
            <person name="Kono N."/>
            <person name="Arakawa K."/>
        </authorList>
    </citation>
    <scope>NUCLEOTIDE SEQUENCE [LARGE SCALE GENOMIC DNA]</scope>
</reference>
<feature type="compositionally biased region" description="Basic and acidic residues" evidence="1">
    <location>
        <begin position="9"/>
        <end position="21"/>
    </location>
</feature>
<dbReference type="EMBL" id="BPLR01001895">
    <property type="protein sequence ID" value="GIX67707.1"/>
    <property type="molecule type" value="Genomic_DNA"/>
</dbReference>
<gene>
    <name evidence="2" type="primary">SHPRH_1</name>
    <name evidence="2" type="ORF">CEXT_330531</name>
</gene>
<comment type="caution">
    <text evidence="2">The sequence shown here is derived from an EMBL/GenBank/DDBJ whole genome shotgun (WGS) entry which is preliminary data.</text>
</comment>
<evidence type="ECO:0000313" key="2">
    <source>
        <dbReference type="EMBL" id="GIX67707.1"/>
    </source>
</evidence>
<feature type="region of interest" description="Disordered" evidence="1">
    <location>
        <begin position="1"/>
        <end position="21"/>
    </location>
</feature>